<feature type="compositionally biased region" description="Polar residues" evidence="7">
    <location>
        <begin position="624"/>
        <end position="633"/>
    </location>
</feature>
<gene>
    <name evidence="10" type="primary">MEF2A</name>
    <name evidence="10" type="ORF">HK099_005388</name>
</gene>
<evidence type="ECO:0000256" key="5">
    <source>
        <dbReference type="ARBA" id="ARBA00023163"/>
    </source>
</evidence>
<accession>A0AAD5U3W8</accession>
<dbReference type="SMART" id="SM00313">
    <property type="entry name" value="PXA"/>
    <property type="match status" value="1"/>
</dbReference>
<dbReference type="GO" id="GO:0005634">
    <property type="term" value="C:nucleus"/>
    <property type="evidence" value="ECO:0007669"/>
    <property type="project" value="UniProtKB-SubCell"/>
</dbReference>
<dbReference type="Pfam" id="PF00319">
    <property type="entry name" value="SRF-TF"/>
    <property type="match status" value="1"/>
</dbReference>
<dbReference type="InterPro" id="IPR013937">
    <property type="entry name" value="Sorting_nexin_C"/>
</dbReference>
<organism evidence="10 11">
    <name type="scientific">Clydaea vesicula</name>
    <dbReference type="NCBI Taxonomy" id="447962"/>
    <lineage>
        <taxon>Eukaryota</taxon>
        <taxon>Fungi</taxon>
        <taxon>Fungi incertae sedis</taxon>
        <taxon>Chytridiomycota</taxon>
        <taxon>Chytridiomycota incertae sedis</taxon>
        <taxon>Chytridiomycetes</taxon>
        <taxon>Lobulomycetales</taxon>
        <taxon>Lobulomycetaceae</taxon>
        <taxon>Clydaea</taxon>
    </lineage>
</organism>
<keyword evidence="6" id="KW-0539">Nucleus</keyword>
<comment type="similarity">
    <text evidence="2">Belongs to the sorting nexin family.</text>
</comment>
<feature type="region of interest" description="Disordered" evidence="7">
    <location>
        <begin position="779"/>
        <end position="809"/>
    </location>
</feature>
<evidence type="ECO:0000256" key="6">
    <source>
        <dbReference type="ARBA" id="ARBA00023242"/>
    </source>
</evidence>
<evidence type="ECO:0000259" key="8">
    <source>
        <dbReference type="PROSITE" id="PS50066"/>
    </source>
</evidence>
<dbReference type="PANTHER" id="PTHR22775">
    <property type="entry name" value="SORTING NEXIN"/>
    <property type="match status" value="1"/>
</dbReference>
<evidence type="ECO:0000256" key="4">
    <source>
        <dbReference type="ARBA" id="ARBA00023125"/>
    </source>
</evidence>
<evidence type="ECO:0000313" key="10">
    <source>
        <dbReference type="EMBL" id="KAJ3217643.1"/>
    </source>
</evidence>
<dbReference type="EMBL" id="JADGJW010000416">
    <property type="protein sequence ID" value="KAJ3217643.1"/>
    <property type="molecule type" value="Genomic_DNA"/>
</dbReference>
<evidence type="ECO:0000256" key="1">
    <source>
        <dbReference type="ARBA" id="ARBA00004123"/>
    </source>
</evidence>
<comment type="subcellular location">
    <subcellularLocation>
        <location evidence="1">Nucleus</location>
    </subcellularLocation>
</comment>
<keyword evidence="3" id="KW-0805">Transcription regulation</keyword>
<dbReference type="PROSITE" id="PS51207">
    <property type="entry name" value="PXA"/>
    <property type="match status" value="1"/>
</dbReference>
<name>A0AAD5U3W8_9FUNG</name>
<comment type="caution">
    <text evidence="10">The sequence shown here is derived from an EMBL/GenBank/DDBJ whole genome shotgun (WGS) entry which is preliminary data.</text>
</comment>
<dbReference type="PROSITE" id="PS50066">
    <property type="entry name" value="MADS_BOX_2"/>
    <property type="match status" value="1"/>
</dbReference>
<proteinExistence type="inferred from homology"/>
<feature type="compositionally biased region" description="Polar residues" evidence="7">
    <location>
        <begin position="113"/>
        <end position="130"/>
    </location>
</feature>
<keyword evidence="4" id="KW-0238">DNA-binding</keyword>
<feature type="region of interest" description="Disordered" evidence="7">
    <location>
        <begin position="553"/>
        <end position="586"/>
    </location>
</feature>
<feature type="compositionally biased region" description="Basic and acidic residues" evidence="7">
    <location>
        <begin position="634"/>
        <end position="643"/>
    </location>
</feature>
<dbReference type="SUPFAM" id="SSF55455">
    <property type="entry name" value="SRF-like"/>
    <property type="match status" value="1"/>
</dbReference>
<evidence type="ECO:0000256" key="7">
    <source>
        <dbReference type="SAM" id="MobiDB-lite"/>
    </source>
</evidence>
<dbReference type="AlphaFoldDB" id="A0AAD5U3W8"/>
<feature type="domain" description="PXA" evidence="9">
    <location>
        <begin position="333"/>
        <end position="506"/>
    </location>
</feature>
<dbReference type="Pfam" id="PF08628">
    <property type="entry name" value="Nexin_C"/>
    <property type="match status" value="1"/>
</dbReference>
<dbReference type="GO" id="GO:0003677">
    <property type="term" value="F:DNA binding"/>
    <property type="evidence" value="ECO:0007669"/>
    <property type="project" value="UniProtKB-KW"/>
</dbReference>
<keyword evidence="11" id="KW-1185">Reference proteome</keyword>
<feature type="compositionally biased region" description="Polar residues" evidence="7">
    <location>
        <begin position="779"/>
        <end position="796"/>
    </location>
</feature>
<dbReference type="Proteomes" id="UP001211065">
    <property type="component" value="Unassembled WGS sequence"/>
</dbReference>
<dbReference type="InterPro" id="IPR003114">
    <property type="entry name" value="Phox_assoc"/>
</dbReference>
<keyword evidence="5" id="KW-0804">Transcription</keyword>
<dbReference type="GO" id="GO:0046983">
    <property type="term" value="F:protein dimerization activity"/>
    <property type="evidence" value="ECO:0007669"/>
    <property type="project" value="InterPro"/>
</dbReference>
<feature type="compositionally biased region" description="Low complexity" evidence="7">
    <location>
        <begin position="565"/>
        <end position="579"/>
    </location>
</feature>
<dbReference type="InterPro" id="IPR036879">
    <property type="entry name" value="TF_MADSbox_sf"/>
</dbReference>
<reference evidence="10" key="1">
    <citation type="submission" date="2020-05" db="EMBL/GenBank/DDBJ databases">
        <title>Phylogenomic resolution of chytrid fungi.</title>
        <authorList>
            <person name="Stajich J.E."/>
            <person name="Amses K."/>
            <person name="Simmons R."/>
            <person name="Seto K."/>
            <person name="Myers J."/>
            <person name="Bonds A."/>
            <person name="Quandt C.A."/>
            <person name="Barry K."/>
            <person name="Liu P."/>
            <person name="Grigoriev I."/>
            <person name="Longcore J.E."/>
            <person name="James T.Y."/>
        </authorList>
    </citation>
    <scope>NUCLEOTIDE SEQUENCE</scope>
    <source>
        <strain evidence="10">JEL0476</strain>
    </source>
</reference>
<evidence type="ECO:0000313" key="11">
    <source>
        <dbReference type="Proteomes" id="UP001211065"/>
    </source>
</evidence>
<evidence type="ECO:0000256" key="3">
    <source>
        <dbReference type="ARBA" id="ARBA00023015"/>
    </source>
</evidence>
<dbReference type="SMART" id="SM00432">
    <property type="entry name" value="MADS"/>
    <property type="match status" value="1"/>
</dbReference>
<dbReference type="Pfam" id="PF02194">
    <property type="entry name" value="PXA"/>
    <property type="match status" value="1"/>
</dbReference>
<evidence type="ECO:0000256" key="2">
    <source>
        <dbReference type="ARBA" id="ARBA00010883"/>
    </source>
</evidence>
<protein>
    <submittedName>
        <fullName evidence="10">Myocyte enhancer factor</fullName>
    </submittedName>
</protein>
<feature type="region of interest" description="Disordered" evidence="7">
    <location>
        <begin position="620"/>
        <end position="666"/>
    </location>
</feature>
<dbReference type="Gene3D" id="3.40.1810.10">
    <property type="entry name" value="Transcription factor, MADS-box"/>
    <property type="match status" value="1"/>
</dbReference>
<sequence length="1040" mass="118228">MGRKKIKIKPISDERSRQVTFMKRKFGLMKKAFELSILCDCEIALIITSGNKMAQYTSSDMDKILLAYTDYQGTPELRTNADFLHLVDKADNDDDHFSDEITPTLGTFKSPKSPASTGSASKKSQQQLSPVSDSEIITSFDYTLSYPNTFQNTKLQSPIDNLPSVNHESNTINSKKNSLSHGNENVSLNVSPHSTAMNTVSFKQGNMFYSAQDDFWMDPSTTANNFNLPQTYFNLTPRINRPNYIPQMGTSQTTSENLNIFSNNVEFLKTSTIHNYNKQVNGSHTNKRKSSKSKVFNNLNNIQSTKNFLSEMTRIPSSNINYDNIKPSCFTSSLLIDKELNATITNLIKDYINTWYFDISQDLEFQKELLSLTASIVGRLETRLRAFDWTTFCYIQLPSIFRQHIQDYRNCKKKVGTVYSGLKNISEMFHGCQPHFALENEENQREYLRNLSEFLIETFLPVEESGEMVKYLLREILTNVVLINLVEKLSDPDYLNQLIVDALKAPESGDPPSQSAASNNFGRQITERNGSFLFNNTQIPVLDVQDFETPKQQSFNKMKAHKFSHSSTSHQKTKSSLSTPGSDNNIFTSNLNLGETVTSGMNKITGGLTKITTGLKQLVHNKESSTSPSIATSEKQEKLDKNERKKKKWKEKNNTPNFGDHPKLKSSSVLTLDVEKKKKMHKSYDDLDFCSSPQEINKSSAIFGNTSEKLAGFHNVPTFNSMENCSGSSKEGEHYMRCKVNSDNDIDQFKINCDSFNHNTSESEGSPWSDVSPNIFLSSPSPIPNDTNFSEGYSTNEENDLLRPSSTSNTSIRLHQKLIKESGKGFLNGSVNCDTSSNYSTESEKVLKDPNVETKIDEIKVKRVIGEFVTISDQAMFDKQKDFNCFNLKENISAVKNFYLKYIKENEEVELTLLKYNLDIRFCVMKINELITEEKICFYLEKFRLSFWPDVADTSGYDNSLRTSEEKLQTKLEAVESVKRLLPQVLSYWLGCDVVENSILEILEIFQDQYINKHLIFVLIDSIAVQFVPEIVEDEIFDLV</sequence>
<feature type="domain" description="MADS-box" evidence="8">
    <location>
        <begin position="1"/>
        <end position="61"/>
    </location>
</feature>
<dbReference type="GO" id="GO:0045944">
    <property type="term" value="P:positive regulation of transcription by RNA polymerase II"/>
    <property type="evidence" value="ECO:0007669"/>
    <property type="project" value="UniProtKB-ARBA"/>
</dbReference>
<dbReference type="InterPro" id="IPR002100">
    <property type="entry name" value="TF_MADSbox"/>
</dbReference>
<evidence type="ECO:0000259" key="9">
    <source>
        <dbReference type="PROSITE" id="PS51207"/>
    </source>
</evidence>
<feature type="region of interest" description="Disordered" evidence="7">
    <location>
        <begin position="98"/>
        <end position="130"/>
    </location>
</feature>
<dbReference type="PRINTS" id="PR00404">
    <property type="entry name" value="MADSDOMAIN"/>
</dbReference>
<dbReference type="PANTHER" id="PTHR22775:SF3">
    <property type="entry name" value="SORTING NEXIN-13"/>
    <property type="match status" value="1"/>
</dbReference>
<dbReference type="GO" id="GO:0035091">
    <property type="term" value="F:phosphatidylinositol binding"/>
    <property type="evidence" value="ECO:0007669"/>
    <property type="project" value="TreeGrafter"/>
</dbReference>